<comment type="caution">
    <text evidence="4">The sequence shown here is derived from an EMBL/GenBank/DDBJ whole genome shotgun (WGS) entry which is preliminary data.</text>
</comment>
<dbReference type="InterPro" id="IPR000415">
    <property type="entry name" value="Nitroreductase-like"/>
</dbReference>
<proteinExistence type="inferred from homology"/>
<feature type="domain" description="Nitroreductase" evidence="3">
    <location>
        <begin position="10"/>
        <end position="63"/>
    </location>
</feature>
<accession>A0ABR4XMD3</accession>
<dbReference type="RefSeq" id="WP_036789492.1">
    <property type="nucleotide sequence ID" value="NZ_JQZV01000006.1"/>
</dbReference>
<comment type="similarity">
    <text evidence="1">Belongs to the nitroreductase family.</text>
</comment>
<keyword evidence="5" id="KW-1185">Reference proteome</keyword>
<dbReference type="SUPFAM" id="SSF55469">
    <property type="entry name" value="FMN-dependent nitroreductase-like"/>
    <property type="match status" value="1"/>
</dbReference>
<dbReference type="EMBL" id="JQZV01000006">
    <property type="protein sequence ID" value="KGN92894.1"/>
    <property type="molecule type" value="Genomic_DNA"/>
</dbReference>
<dbReference type="CDD" id="cd02151">
    <property type="entry name" value="nitroreductase"/>
    <property type="match status" value="1"/>
</dbReference>
<evidence type="ECO:0000256" key="1">
    <source>
        <dbReference type="ARBA" id="ARBA00007118"/>
    </source>
</evidence>
<evidence type="ECO:0000313" key="5">
    <source>
        <dbReference type="Proteomes" id="UP000030101"/>
    </source>
</evidence>
<dbReference type="InterPro" id="IPR029479">
    <property type="entry name" value="Nitroreductase"/>
</dbReference>
<reference evidence="4 5" key="1">
    <citation type="submission" date="2014-08" db="EMBL/GenBank/DDBJ databases">
        <title>Porphyromonas canoris strain:OH2762 Genome sequencing.</title>
        <authorList>
            <person name="Wallis C."/>
            <person name="Deusch O."/>
            <person name="O'Flynn C."/>
            <person name="Davis I."/>
            <person name="Jospin G."/>
            <person name="Darling A.E."/>
            <person name="Coil D.A."/>
            <person name="Alexiev A."/>
            <person name="Horsfall A."/>
            <person name="Kirkwood N."/>
            <person name="Harris S."/>
            <person name="Eisen J.A."/>
        </authorList>
    </citation>
    <scope>NUCLEOTIDE SEQUENCE [LARGE SCALE GENOMIC DNA]</scope>
    <source>
        <strain evidence="5">COT-108 OH2762</strain>
    </source>
</reference>
<gene>
    <name evidence="4" type="ORF">HQ43_03200</name>
</gene>
<name>A0ABR4XMD3_9PORP</name>
<organism evidence="4 5">
    <name type="scientific">Porphyromonas canoris</name>
    <dbReference type="NCBI Taxonomy" id="36875"/>
    <lineage>
        <taxon>Bacteria</taxon>
        <taxon>Pseudomonadati</taxon>
        <taxon>Bacteroidota</taxon>
        <taxon>Bacteroidia</taxon>
        <taxon>Bacteroidales</taxon>
        <taxon>Porphyromonadaceae</taxon>
        <taxon>Porphyromonas</taxon>
    </lineage>
</organism>
<sequence length="181" mass="19655">MSHVHFISSKRKSIRKFAPVPVPQEAVQEILEVGLRAPSSMSTNATRFIVVEDKSTLEALSKSKKMGSKFLAEAPLAIVVAVDLNKSRRPEAEAAIAATMMQLAVTDLELGSCWIHVADSTSPDGEESEAVVKRVLNIPPSIGVLCILALGVPANDEDLAFRDIEIDWGRVSIDTFKDIED</sequence>
<dbReference type="Gene3D" id="3.40.109.10">
    <property type="entry name" value="NADH Oxidase"/>
    <property type="match status" value="1"/>
</dbReference>
<evidence type="ECO:0000259" key="3">
    <source>
        <dbReference type="Pfam" id="PF00881"/>
    </source>
</evidence>
<dbReference type="PANTHER" id="PTHR43673:SF10">
    <property type="entry name" value="NADH DEHYDROGENASE_NAD(P)H NITROREDUCTASE XCC3605-RELATED"/>
    <property type="match status" value="1"/>
</dbReference>
<dbReference type="Proteomes" id="UP000030101">
    <property type="component" value="Unassembled WGS sequence"/>
</dbReference>
<keyword evidence="2" id="KW-0560">Oxidoreductase</keyword>
<dbReference type="Pfam" id="PF00881">
    <property type="entry name" value="Nitroreductase"/>
    <property type="match status" value="1"/>
</dbReference>
<evidence type="ECO:0000256" key="2">
    <source>
        <dbReference type="ARBA" id="ARBA00023002"/>
    </source>
</evidence>
<dbReference type="PANTHER" id="PTHR43673">
    <property type="entry name" value="NAD(P)H NITROREDUCTASE YDGI-RELATED"/>
    <property type="match status" value="1"/>
</dbReference>
<protein>
    <recommendedName>
        <fullName evidence="3">Nitroreductase domain-containing protein</fullName>
    </recommendedName>
</protein>
<evidence type="ECO:0000313" key="4">
    <source>
        <dbReference type="EMBL" id="KGN92894.1"/>
    </source>
</evidence>